<reference evidence="2 3" key="1">
    <citation type="submission" date="2019-03" db="EMBL/GenBank/DDBJ databases">
        <title>First draft genome of Liparis tanakae, snailfish: a comprehensive survey of snailfish specific genes.</title>
        <authorList>
            <person name="Kim W."/>
            <person name="Song I."/>
            <person name="Jeong J.-H."/>
            <person name="Kim D."/>
            <person name="Kim S."/>
            <person name="Ryu S."/>
            <person name="Song J.Y."/>
            <person name="Lee S.K."/>
        </authorList>
    </citation>
    <scope>NUCLEOTIDE SEQUENCE [LARGE SCALE GENOMIC DNA]</scope>
    <source>
        <tissue evidence="2">Muscle</tissue>
    </source>
</reference>
<accession>A0A4Z2E5M9</accession>
<evidence type="ECO:0000313" key="3">
    <source>
        <dbReference type="Proteomes" id="UP000314294"/>
    </source>
</evidence>
<keyword evidence="3" id="KW-1185">Reference proteome</keyword>
<dbReference type="EMBL" id="SRLO01016029">
    <property type="protein sequence ID" value="TNN24226.1"/>
    <property type="molecule type" value="Genomic_DNA"/>
</dbReference>
<protein>
    <submittedName>
        <fullName evidence="2">Uncharacterized protein</fullName>
    </submittedName>
</protein>
<name>A0A4Z2E5M9_9TELE</name>
<organism evidence="2 3">
    <name type="scientific">Liparis tanakae</name>
    <name type="common">Tanaka's snailfish</name>
    <dbReference type="NCBI Taxonomy" id="230148"/>
    <lineage>
        <taxon>Eukaryota</taxon>
        <taxon>Metazoa</taxon>
        <taxon>Chordata</taxon>
        <taxon>Craniata</taxon>
        <taxon>Vertebrata</taxon>
        <taxon>Euteleostomi</taxon>
        <taxon>Actinopterygii</taxon>
        <taxon>Neopterygii</taxon>
        <taxon>Teleostei</taxon>
        <taxon>Neoteleostei</taxon>
        <taxon>Acanthomorphata</taxon>
        <taxon>Eupercaria</taxon>
        <taxon>Perciformes</taxon>
        <taxon>Cottioidei</taxon>
        <taxon>Cottales</taxon>
        <taxon>Liparidae</taxon>
        <taxon>Liparis</taxon>
    </lineage>
</organism>
<feature type="transmembrane region" description="Helical" evidence="1">
    <location>
        <begin position="12"/>
        <end position="29"/>
    </location>
</feature>
<proteinExistence type="predicted"/>
<keyword evidence="1" id="KW-0812">Transmembrane</keyword>
<dbReference type="AlphaFoldDB" id="A0A4Z2E5M9"/>
<gene>
    <name evidence="2" type="ORF">EYF80_065651</name>
</gene>
<evidence type="ECO:0000256" key="1">
    <source>
        <dbReference type="SAM" id="Phobius"/>
    </source>
</evidence>
<sequence length="61" mass="7572">MLMTLDSFCTRFSSRSPFLIVSWYCQFLLSGLRRRRRRRLCEEEEDYVEKTEEEKKEKKVM</sequence>
<keyword evidence="1" id="KW-1133">Transmembrane helix</keyword>
<keyword evidence="1" id="KW-0472">Membrane</keyword>
<comment type="caution">
    <text evidence="2">The sequence shown here is derived from an EMBL/GenBank/DDBJ whole genome shotgun (WGS) entry which is preliminary data.</text>
</comment>
<dbReference type="Proteomes" id="UP000314294">
    <property type="component" value="Unassembled WGS sequence"/>
</dbReference>
<evidence type="ECO:0000313" key="2">
    <source>
        <dbReference type="EMBL" id="TNN24226.1"/>
    </source>
</evidence>